<comment type="subunit">
    <text evidence="11 12">F-type ATPases have 2 components, CF(1) - the catalytic core - and CF(0) - the membrane proton channel. CF(1) has five subunits: alpha(3), beta(3), gamma(1), delta(1), epsilon(1). CF(0) has three main subunits: a, b and c.</text>
</comment>
<evidence type="ECO:0000256" key="7">
    <source>
        <dbReference type="ARBA" id="ARBA00023065"/>
    </source>
</evidence>
<dbReference type="NCBIfam" id="NF001846">
    <property type="entry name" value="PRK00571.1-3"/>
    <property type="match status" value="1"/>
</dbReference>
<dbReference type="SUPFAM" id="SSF51344">
    <property type="entry name" value="Epsilon subunit of F1F0-ATP synthase N-terminal domain"/>
    <property type="match status" value="1"/>
</dbReference>
<comment type="function">
    <text evidence="1 11">Produces ATP from ADP in the presence of a proton gradient across the membrane.</text>
</comment>
<dbReference type="GO" id="GO:0045259">
    <property type="term" value="C:proton-transporting ATP synthase complex"/>
    <property type="evidence" value="ECO:0007669"/>
    <property type="project" value="UniProtKB-KW"/>
</dbReference>
<evidence type="ECO:0000256" key="1">
    <source>
        <dbReference type="ARBA" id="ARBA00003543"/>
    </source>
</evidence>
<evidence type="ECO:0000256" key="8">
    <source>
        <dbReference type="ARBA" id="ARBA00023136"/>
    </source>
</evidence>
<comment type="caution">
    <text evidence="15">The sequence shown here is derived from an EMBL/GenBank/DDBJ whole genome shotgun (WGS) entry which is preliminary data.</text>
</comment>
<evidence type="ECO:0000256" key="5">
    <source>
        <dbReference type="ARBA" id="ARBA00022475"/>
    </source>
</evidence>
<evidence type="ECO:0000313" key="15">
    <source>
        <dbReference type="EMBL" id="KXB91716.1"/>
    </source>
</evidence>
<keyword evidence="8 11" id="KW-0472">Membrane</keyword>
<evidence type="ECO:0000256" key="9">
    <source>
        <dbReference type="ARBA" id="ARBA00023196"/>
    </source>
</evidence>
<comment type="similarity">
    <text evidence="3 11 12">Belongs to the ATPase epsilon chain family.</text>
</comment>
<dbReference type="Pfam" id="PF02823">
    <property type="entry name" value="ATP-synt_DE_N"/>
    <property type="match status" value="1"/>
</dbReference>
<evidence type="ECO:0000313" key="16">
    <source>
        <dbReference type="Proteomes" id="UP000070160"/>
    </source>
</evidence>
<dbReference type="HAMAP" id="MF_00530">
    <property type="entry name" value="ATP_synth_epsil_bac"/>
    <property type="match status" value="1"/>
</dbReference>
<keyword evidence="5 11" id="KW-1003">Cell membrane</keyword>
<dbReference type="Pfam" id="PF00401">
    <property type="entry name" value="ATP-synt_DE"/>
    <property type="match status" value="1"/>
</dbReference>
<dbReference type="Proteomes" id="UP000070160">
    <property type="component" value="Unassembled WGS sequence"/>
</dbReference>
<feature type="domain" description="ATP synthase F1 complex delta/epsilon subunit N-terminal" evidence="14">
    <location>
        <begin position="8"/>
        <end position="86"/>
    </location>
</feature>
<name>A0A134CHL2_9FIRM</name>
<evidence type="ECO:0000256" key="11">
    <source>
        <dbReference type="HAMAP-Rule" id="MF_00530"/>
    </source>
</evidence>
<keyword evidence="6 11" id="KW-0375">Hydrogen ion transport</keyword>
<keyword evidence="4 11" id="KW-0813">Transport</keyword>
<protein>
    <recommendedName>
        <fullName evidence="11">ATP synthase epsilon chain</fullName>
    </recommendedName>
    <alternativeName>
        <fullName evidence="11">ATP synthase F1 sector epsilon subunit</fullName>
    </alternativeName>
    <alternativeName>
        <fullName evidence="11">F-ATPase epsilon subunit</fullName>
    </alternativeName>
</protein>
<feature type="domain" description="ATP synthase epsilon subunit C-terminal" evidence="13">
    <location>
        <begin position="91"/>
        <end position="135"/>
    </location>
</feature>
<dbReference type="InterPro" id="IPR020546">
    <property type="entry name" value="ATP_synth_F1_dsu/esu_N"/>
</dbReference>
<evidence type="ECO:0000256" key="3">
    <source>
        <dbReference type="ARBA" id="ARBA00005712"/>
    </source>
</evidence>
<dbReference type="GO" id="GO:0005886">
    <property type="term" value="C:plasma membrane"/>
    <property type="evidence" value="ECO:0007669"/>
    <property type="project" value="UniProtKB-SubCell"/>
</dbReference>
<keyword evidence="7 11" id="KW-0406">Ion transport</keyword>
<dbReference type="PATRIC" id="fig|1588748.3.peg.702"/>
<dbReference type="PANTHER" id="PTHR13822:SF10">
    <property type="entry name" value="ATP SYNTHASE EPSILON CHAIN, CHLOROPLASTIC"/>
    <property type="match status" value="1"/>
</dbReference>
<dbReference type="InterPro" id="IPR020547">
    <property type="entry name" value="ATP_synth_F1_esu_C"/>
</dbReference>
<dbReference type="GO" id="GO:0046933">
    <property type="term" value="F:proton-transporting ATP synthase activity, rotational mechanism"/>
    <property type="evidence" value="ECO:0007669"/>
    <property type="project" value="UniProtKB-UniRule"/>
</dbReference>
<accession>A0A134CHL2</accession>
<dbReference type="SUPFAM" id="SSF46604">
    <property type="entry name" value="Epsilon subunit of F1F0-ATP synthase C-terminal domain"/>
    <property type="match status" value="1"/>
</dbReference>
<evidence type="ECO:0000256" key="4">
    <source>
        <dbReference type="ARBA" id="ARBA00022448"/>
    </source>
</evidence>
<gene>
    <name evidence="11" type="primary">atpC</name>
    <name evidence="15" type="ORF">HMPREF3182_00739</name>
</gene>
<dbReference type="NCBIfam" id="TIGR01216">
    <property type="entry name" value="ATP_synt_epsi"/>
    <property type="match status" value="1"/>
</dbReference>
<evidence type="ECO:0000256" key="2">
    <source>
        <dbReference type="ARBA" id="ARBA00004202"/>
    </source>
</evidence>
<dbReference type="InterPro" id="IPR036794">
    <property type="entry name" value="ATP_F1_dsu/esu_C_sf"/>
</dbReference>
<dbReference type="Gene3D" id="1.20.5.440">
    <property type="entry name" value="ATP synthase delta/epsilon subunit, C-terminal domain"/>
    <property type="match status" value="1"/>
</dbReference>
<keyword evidence="16" id="KW-1185">Reference proteome</keyword>
<evidence type="ECO:0000256" key="6">
    <source>
        <dbReference type="ARBA" id="ARBA00022781"/>
    </source>
</evidence>
<dbReference type="NCBIfam" id="NF009980">
    <property type="entry name" value="PRK13446.1"/>
    <property type="match status" value="1"/>
</dbReference>
<evidence type="ECO:0000259" key="14">
    <source>
        <dbReference type="Pfam" id="PF02823"/>
    </source>
</evidence>
<dbReference type="EMBL" id="LSDT01000028">
    <property type="protein sequence ID" value="KXB91716.1"/>
    <property type="molecule type" value="Genomic_DNA"/>
</dbReference>
<dbReference type="AlphaFoldDB" id="A0A134CHL2"/>
<dbReference type="FunFam" id="1.20.5.440:FF:000001">
    <property type="entry name" value="ATP synthase epsilon chain"/>
    <property type="match status" value="1"/>
</dbReference>
<evidence type="ECO:0000259" key="13">
    <source>
        <dbReference type="Pfam" id="PF00401"/>
    </source>
</evidence>
<dbReference type="PANTHER" id="PTHR13822">
    <property type="entry name" value="ATP SYNTHASE DELTA/EPSILON CHAIN"/>
    <property type="match status" value="1"/>
</dbReference>
<reference evidence="16" key="1">
    <citation type="submission" date="2016-01" db="EMBL/GenBank/DDBJ databases">
        <authorList>
            <person name="Mitreva M."/>
            <person name="Pepin K.H."/>
            <person name="Mihindukulasuriya K.A."/>
            <person name="Fulton R."/>
            <person name="Fronick C."/>
            <person name="O'Laughlin M."/>
            <person name="Miner T."/>
            <person name="Herter B."/>
            <person name="Rosa B.A."/>
            <person name="Cordes M."/>
            <person name="Tomlinson C."/>
            <person name="Wollam A."/>
            <person name="Palsikar V.B."/>
            <person name="Mardis E.R."/>
            <person name="Wilson R.K."/>
        </authorList>
    </citation>
    <scope>NUCLEOTIDE SEQUENCE [LARGE SCALE GENOMIC DNA]</scope>
    <source>
        <strain evidence="16">KA00182</strain>
    </source>
</reference>
<dbReference type="CDD" id="cd12152">
    <property type="entry name" value="F1-ATPase_delta"/>
    <property type="match status" value="1"/>
</dbReference>
<dbReference type="InterPro" id="IPR036771">
    <property type="entry name" value="ATPsynth_dsu/esu_N"/>
</dbReference>
<dbReference type="InterPro" id="IPR001469">
    <property type="entry name" value="ATP_synth_F1_dsu/esu"/>
</dbReference>
<keyword evidence="10 11" id="KW-0066">ATP synthesis</keyword>
<dbReference type="STRING" id="1588748.HMPREF3182_00739"/>
<dbReference type="RefSeq" id="WP_007393114.1">
    <property type="nucleotide sequence ID" value="NZ_KQ960941.1"/>
</dbReference>
<proteinExistence type="inferred from homology"/>
<dbReference type="Gene3D" id="2.60.15.10">
    <property type="entry name" value="F0F1 ATP synthase delta/epsilon subunit, N-terminal"/>
    <property type="match status" value="1"/>
</dbReference>
<comment type="subcellular location">
    <subcellularLocation>
        <location evidence="2 11">Cell membrane</location>
        <topology evidence="2 11">Peripheral membrane protein</topology>
    </subcellularLocation>
</comment>
<evidence type="ECO:0000256" key="10">
    <source>
        <dbReference type="ARBA" id="ARBA00023310"/>
    </source>
</evidence>
<dbReference type="GO" id="GO:0005524">
    <property type="term" value="F:ATP binding"/>
    <property type="evidence" value="ECO:0007669"/>
    <property type="project" value="UniProtKB-UniRule"/>
</dbReference>
<keyword evidence="9 11" id="KW-0139">CF(1)</keyword>
<evidence type="ECO:0000256" key="12">
    <source>
        <dbReference type="RuleBase" id="RU003656"/>
    </source>
</evidence>
<organism evidence="15 16">
    <name type="scientific">Megasphaera hutchinsoni</name>
    <dbReference type="NCBI Taxonomy" id="1588748"/>
    <lineage>
        <taxon>Bacteria</taxon>
        <taxon>Bacillati</taxon>
        <taxon>Bacillota</taxon>
        <taxon>Negativicutes</taxon>
        <taxon>Veillonellales</taxon>
        <taxon>Veillonellaceae</taxon>
        <taxon>Megasphaera</taxon>
    </lineage>
</organism>
<sequence>MSETKKTLQLEVITPDAVVLQEKVDFIIARALDGDIGILPGHTAMISALDIQEFSYDQDGTRHILAVSAGFLEVHDDVVTILTPAAERPTDIDLSRANSAKDRAEHRLQDKKDSDIDVARAELALKRALCRIHVVNHYRGQ</sequence>